<proteinExistence type="predicted"/>
<evidence type="ECO:0000313" key="2">
    <source>
        <dbReference type="Proteomes" id="UP001168821"/>
    </source>
</evidence>
<organism evidence="1 2">
    <name type="scientific">Zophobas morio</name>
    <dbReference type="NCBI Taxonomy" id="2755281"/>
    <lineage>
        <taxon>Eukaryota</taxon>
        <taxon>Metazoa</taxon>
        <taxon>Ecdysozoa</taxon>
        <taxon>Arthropoda</taxon>
        <taxon>Hexapoda</taxon>
        <taxon>Insecta</taxon>
        <taxon>Pterygota</taxon>
        <taxon>Neoptera</taxon>
        <taxon>Endopterygota</taxon>
        <taxon>Coleoptera</taxon>
        <taxon>Polyphaga</taxon>
        <taxon>Cucujiformia</taxon>
        <taxon>Tenebrionidae</taxon>
        <taxon>Zophobas</taxon>
    </lineage>
</organism>
<reference evidence="1" key="1">
    <citation type="journal article" date="2023" name="G3 (Bethesda)">
        <title>Whole genome assemblies of Zophobas morio and Tenebrio molitor.</title>
        <authorList>
            <person name="Kaur S."/>
            <person name="Stinson S.A."/>
            <person name="diCenzo G.C."/>
        </authorList>
    </citation>
    <scope>NUCLEOTIDE SEQUENCE</scope>
    <source>
        <strain evidence="1">QUZm001</strain>
    </source>
</reference>
<dbReference type="Proteomes" id="UP001168821">
    <property type="component" value="Unassembled WGS sequence"/>
</dbReference>
<name>A0AA38MT42_9CUCU</name>
<gene>
    <name evidence="1" type="ORF">Zmor_002059</name>
</gene>
<accession>A0AA38MT42</accession>
<comment type="caution">
    <text evidence="1">The sequence shown here is derived from an EMBL/GenBank/DDBJ whole genome shotgun (WGS) entry which is preliminary data.</text>
</comment>
<evidence type="ECO:0000313" key="1">
    <source>
        <dbReference type="EMBL" id="KAJ3666624.1"/>
    </source>
</evidence>
<protein>
    <submittedName>
        <fullName evidence="1">Uncharacterized protein</fullName>
    </submittedName>
</protein>
<keyword evidence="2" id="KW-1185">Reference proteome</keyword>
<sequence length="111" mass="12803">MRTTPTAVLETLLWLATLKLYTEEAAMRTSLRLHSLGVWKKQGRTTKHIRILTEAFNRIPLLRMGCDRMGTKLIYEKTYRMIIQMDEPTSISMPMVPKQIVVQEPASTPNN</sequence>
<dbReference type="EMBL" id="JALNTZ010000001">
    <property type="protein sequence ID" value="KAJ3666624.1"/>
    <property type="molecule type" value="Genomic_DNA"/>
</dbReference>
<dbReference type="AlphaFoldDB" id="A0AA38MT42"/>